<organism evidence="3 4">
    <name type="scientific">Polarella glacialis</name>
    <name type="common">Dinoflagellate</name>
    <dbReference type="NCBI Taxonomy" id="89957"/>
    <lineage>
        <taxon>Eukaryota</taxon>
        <taxon>Sar</taxon>
        <taxon>Alveolata</taxon>
        <taxon>Dinophyceae</taxon>
        <taxon>Suessiales</taxon>
        <taxon>Suessiaceae</taxon>
        <taxon>Polarella</taxon>
    </lineage>
</organism>
<keyword evidence="2" id="KW-0812">Transmembrane</keyword>
<name>A0A813KG12_POLGL</name>
<feature type="compositionally biased region" description="Polar residues" evidence="1">
    <location>
        <begin position="62"/>
        <end position="73"/>
    </location>
</feature>
<dbReference type="Proteomes" id="UP000626109">
    <property type="component" value="Unassembled WGS sequence"/>
</dbReference>
<evidence type="ECO:0000256" key="2">
    <source>
        <dbReference type="SAM" id="Phobius"/>
    </source>
</evidence>
<evidence type="ECO:0000313" key="3">
    <source>
        <dbReference type="EMBL" id="CAE8699644.1"/>
    </source>
</evidence>
<dbReference type="EMBL" id="CAJNNW010029264">
    <property type="protein sequence ID" value="CAE8699644.1"/>
    <property type="molecule type" value="Genomic_DNA"/>
</dbReference>
<gene>
    <name evidence="3" type="ORF">PGLA2088_LOCUS31256</name>
</gene>
<accession>A0A813KG12</accession>
<keyword evidence="2" id="KW-1133">Transmembrane helix</keyword>
<reference evidence="3" key="1">
    <citation type="submission" date="2021-02" db="EMBL/GenBank/DDBJ databases">
        <authorList>
            <person name="Dougan E. K."/>
            <person name="Rhodes N."/>
            <person name="Thang M."/>
            <person name="Chan C."/>
        </authorList>
    </citation>
    <scope>NUCLEOTIDE SEQUENCE</scope>
</reference>
<protein>
    <submittedName>
        <fullName evidence="3">Uncharacterized protein</fullName>
    </submittedName>
</protein>
<keyword evidence="2" id="KW-0472">Membrane</keyword>
<feature type="transmembrane region" description="Helical" evidence="2">
    <location>
        <begin position="24"/>
        <end position="42"/>
    </location>
</feature>
<proteinExistence type="predicted"/>
<evidence type="ECO:0000313" key="4">
    <source>
        <dbReference type="Proteomes" id="UP000626109"/>
    </source>
</evidence>
<evidence type="ECO:0000256" key="1">
    <source>
        <dbReference type="SAM" id="MobiDB-lite"/>
    </source>
</evidence>
<feature type="region of interest" description="Disordered" evidence="1">
    <location>
        <begin position="53"/>
        <end position="73"/>
    </location>
</feature>
<comment type="caution">
    <text evidence="3">The sequence shown here is derived from an EMBL/GenBank/DDBJ whole genome shotgun (WGS) entry which is preliminary data.</text>
</comment>
<sequence>MVRRQPWAMFWSWRGGSVGRPGDLLLWILAAAPACVLGAWLAERWRRHRRVSGLETAPEPVTSPSEPEQRPLTSQELPHLSNLLLSQGLQHVLSALSPSDALVALPTASRALAAAVREELPDLVSSGFLWPSSAQAAELTTSSRARRLEHFFLRSLREDWGIRALEAECCCCCCWLNR</sequence>
<dbReference type="AlphaFoldDB" id="A0A813KG12"/>